<sequence>MSVKQKFIDLVLRGKDLLSPVTTKATEEFKKLQGETKQTSDQLKQLESTQAKLATTRGLELYAAAAAVELSKAKDEVARLSREIDASGKPTKEQAEALKLAGRSAGQLQTEYNKLSGQLSKSKVDLQQNGVNTKNLASEQDRLQKEVLQSSGALQDKRNKLRELGTDLNKTSGSTGKFGESLSGITKRLIAFGAAYIGINQLKSAITSIFTTGDKFERLDIQLTGVMGSIEAGDQATEWIKDFAKNTPLQLDQVTETFVRLKNFGLDPMGGVMQSIIDQSEKLGGGYERVQGISLALGQAWAKQKLQGEEILQLIERGVPVWQLLENVTGKNTAELQKLSSAGALGRDVMKQLIDEIGRSAEGQAAKGMGTLSGLISNAKDELDQFYALVANSGALDWLKTQLAEVNAAISRMTQSGELKVIAKNISDGVVATGQAIKSLVTTVYEWRNSILAVGAVWATLKVGSFFINMLKGSRDLIGSLLTLIGTKKAAAAANALYSLSFNGLIAQIAKARAATAAWMASLTGAGALLSKAGIFGGIAYGVYEIGRLAVAWWDLRAAQKALAESQQEASAANANLEAELDKINTQLGTNYQSTKDLFDAQDAGLITLNKSTGAWESVDKVVKQHSKTLADYQQVWAETTDKLEDAYKQLGISSTKSLQTASEQARLAYETIAAGNEPIEQQQAAFLKYAEAAAKSAKASGESVPEYVKQQAATLGLTKEIGKLTDQKITETQVTDLQAKAYGNMGNDIQQTKNAIAEYRKTIESSTASTEDKTLASEQLTKAEEQLKQQTNALNEVKQLELSTLAQLKLKYDEYTRQMEDLDELYRQNGISAAEYLQQKDRYVQILNVIKPMLGGMKDAEKDLEQQTDFSNKSLAEQQRILEDLAGTTGKAVQYTSLLAKAQQAISQEFNLADKSADQLGARIRELTSHIASNNRVSNIWWTDLARASNQAFTREKQIINETLLIRKYTEQLAQSSVSINDVARVSKALNYEFTQLGDSQLAPLRNAITDAENRILSLRDGLQGTFRSLQDELDRLQDNQSAIEKRNYDNQLADLNAKLKQAQDSNDQAAISAAKQSLALAKEIYAIKTANMVQEQAQNKANATANNPNSPANQAAKPRFATEVAELPRNAIVSNSTSNQTVRLELAMPSGSTYQAQIGSSDASRMLAEIERAASTSL</sequence>
<feature type="coiled-coil region" evidence="1">
    <location>
        <begin position="774"/>
        <end position="826"/>
    </location>
</feature>
<protein>
    <recommendedName>
        <fullName evidence="2">Tape measure protein N-terminal domain-containing protein</fullName>
    </recommendedName>
</protein>
<organism evidence="3 4">
    <name type="scientific">Rheinheimera salexigens</name>
    <dbReference type="NCBI Taxonomy" id="1628148"/>
    <lineage>
        <taxon>Bacteria</taxon>
        <taxon>Pseudomonadati</taxon>
        <taxon>Pseudomonadota</taxon>
        <taxon>Gammaproteobacteria</taxon>
        <taxon>Chromatiales</taxon>
        <taxon>Chromatiaceae</taxon>
        <taxon>Rheinheimera</taxon>
    </lineage>
</organism>
<evidence type="ECO:0000259" key="2">
    <source>
        <dbReference type="Pfam" id="PF20155"/>
    </source>
</evidence>
<dbReference type="AlphaFoldDB" id="A0A1E7Q830"/>
<dbReference type="PANTHER" id="PTHR38812:SF2">
    <property type="entry name" value="MU-LIKE PROPHAGE FLUMU PROTEIN GP42"/>
    <property type="match status" value="1"/>
</dbReference>
<feature type="coiled-coil region" evidence="1">
    <location>
        <begin position="29"/>
        <end position="83"/>
    </location>
</feature>
<feature type="coiled-coil region" evidence="1">
    <location>
        <begin position="1021"/>
        <end position="1074"/>
    </location>
</feature>
<evidence type="ECO:0000313" key="4">
    <source>
        <dbReference type="Proteomes" id="UP000242258"/>
    </source>
</evidence>
<dbReference type="NCBIfam" id="TIGR02675">
    <property type="entry name" value="tape_meas_nterm"/>
    <property type="match status" value="1"/>
</dbReference>
<dbReference type="STRING" id="1628148.BI198_12680"/>
<dbReference type="PANTHER" id="PTHR38812">
    <property type="entry name" value="MU-LIKE PROPHAGE FLUMU PROTEIN GP42"/>
    <property type="match status" value="1"/>
</dbReference>
<proteinExistence type="predicted"/>
<evidence type="ECO:0000256" key="1">
    <source>
        <dbReference type="SAM" id="Coils"/>
    </source>
</evidence>
<dbReference type="EMBL" id="MKEK01000001">
    <property type="protein sequence ID" value="OEY70329.1"/>
    <property type="molecule type" value="Genomic_DNA"/>
</dbReference>
<dbReference type="InterPro" id="IPR053058">
    <property type="entry name" value="Mulikevirus_tape_measure"/>
</dbReference>
<reference evidence="4" key="1">
    <citation type="submission" date="2016-09" db="EMBL/GenBank/DDBJ databases">
        <authorList>
            <person name="Wan X."/>
            <person name="Hou S."/>
        </authorList>
    </citation>
    <scope>NUCLEOTIDE SEQUENCE [LARGE SCALE GENOMIC DNA]</scope>
    <source>
        <strain evidence="4">KH87</strain>
    </source>
</reference>
<feature type="domain" description="Tape measure protein N-terminal" evidence="2">
    <location>
        <begin position="208"/>
        <end position="388"/>
    </location>
</feature>
<keyword evidence="4" id="KW-1185">Reference proteome</keyword>
<dbReference type="Pfam" id="PF20155">
    <property type="entry name" value="TMP_3"/>
    <property type="match status" value="1"/>
</dbReference>
<dbReference type="InterPro" id="IPR013491">
    <property type="entry name" value="Tape_meas_N"/>
</dbReference>
<name>A0A1E7Q830_9GAMM</name>
<dbReference type="OrthoDB" id="6058417at2"/>
<feature type="coiled-coil region" evidence="1">
    <location>
        <begin position="556"/>
        <end position="587"/>
    </location>
</feature>
<accession>A0A1E7Q830</accession>
<dbReference type="Proteomes" id="UP000242258">
    <property type="component" value="Unassembled WGS sequence"/>
</dbReference>
<dbReference type="RefSeq" id="WP_070049883.1">
    <property type="nucleotide sequence ID" value="NZ_CBCSDO010000008.1"/>
</dbReference>
<gene>
    <name evidence="3" type="ORF">BI198_12680</name>
</gene>
<evidence type="ECO:0000313" key="3">
    <source>
        <dbReference type="EMBL" id="OEY70329.1"/>
    </source>
</evidence>
<comment type="caution">
    <text evidence="3">The sequence shown here is derived from an EMBL/GenBank/DDBJ whole genome shotgun (WGS) entry which is preliminary data.</text>
</comment>
<keyword evidence="1" id="KW-0175">Coiled coil</keyword>